<organism evidence="1">
    <name type="scientific">Candidatus Aciduliprofundum boonei</name>
    <dbReference type="NCBI Taxonomy" id="379547"/>
    <lineage>
        <taxon>Archaea</taxon>
        <taxon>Methanobacteriati</taxon>
        <taxon>Thermoplasmatota</taxon>
        <taxon>DHVE2 group</taxon>
        <taxon>Candidatus Aciduliprofundum</taxon>
    </lineage>
</organism>
<sequence length="108" mass="12613">MDEEYCSLLEEYVNELVIALIIDMMKHGIFENRSDDIVVSKKFVEEAKEILDSIPKGDKYDKISRAVFKTLASYYPEDMYEEEMVARANILLNYVGEILERHLDGEKL</sequence>
<proteinExistence type="predicted"/>
<name>A0A7J3T965_9ARCH</name>
<gene>
    <name evidence="1" type="ORF">ENL31_01335</name>
</gene>
<comment type="caution">
    <text evidence="1">The sequence shown here is derived from an EMBL/GenBank/DDBJ whole genome shotgun (WGS) entry which is preliminary data.</text>
</comment>
<reference evidence="1" key="1">
    <citation type="journal article" date="2020" name="mSystems">
        <title>Genome- and Community-Level Interaction Insights into Carbon Utilization and Element Cycling Functions of Hydrothermarchaeota in Hydrothermal Sediment.</title>
        <authorList>
            <person name="Zhou Z."/>
            <person name="Liu Y."/>
            <person name="Xu W."/>
            <person name="Pan J."/>
            <person name="Luo Z.H."/>
            <person name="Li M."/>
        </authorList>
    </citation>
    <scope>NUCLEOTIDE SEQUENCE [LARGE SCALE GENOMIC DNA]</scope>
    <source>
        <strain evidence="1">HyVt-85</strain>
    </source>
</reference>
<dbReference type="AlphaFoldDB" id="A0A7J3T965"/>
<accession>A0A7J3T965</accession>
<dbReference type="Proteomes" id="UP000886130">
    <property type="component" value="Unassembled WGS sequence"/>
</dbReference>
<protein>
    <submittedName>
        <fullName evidence="1">Uncharacterized protein</fullName>
    </submittedName>
</protein>
<evidence type="ECO:0000313" key="1">
    <source>
        <dbReference type="EMBL" id="HHE75756.1"/>
    </source>
</evidence>
<dbReference type="EMBL" id="DRTM01000096">
    <property type="protein sequence ID" value="HHE75756.1"/>
    <property type="molecule type" value="Genomic_DNA"/>
</dbReference>